<accession>A0AAP0DBI4</accession>
<evidence type="ECO:0000313" key="2">
    <source>
        <dbReference type="Proteomes" id="UP001408789"/>
    </source>
</evidence>
<gene>
    <name evidence="1" type="ORF">SSX86_008345</name>
</gene>
<name>A0AAP0DBI4_9ASTR</name>
<sequence length="238" mass="26854">MEICKKMEELAAIFPLYATDSRKWEEAKIKLKEIEDESKEDLKQKSRIKWTIDGDANTSFFHGTVNAKVSASRINGLSINNKWVSDPGLVKKEVYNFFKRKFKKSKDGRPPFSCMGINRMSNEEGGEQVIPFSKQEIKAGVWECGSDKAPGPDGFTFSFLKKYWELFENDIVEIFNKFHEEGTLGNGCGAAFIHLITKMQDPTSLSDFCPISLVGVIPKALHEPSKLRGSLVKGPRVH</sequence>
<dbReference type="EMBL" id="JBCNJP010000010">
    <property type="protein sequence ID" value="KAK9071914.1"/>
    <property type="molecule type" value="Genomic_DNA"/>
</dbReference>
<keyword evidence="2" id="KW-1185">Reference proteome</keyword>
<proteinExistence type="predicted"/>
<evidence type="ECO:0000313" key="1">
    <source>
        <dbReference type="EMBL" id="KAK9071914.1"/>
    </source>
</evidence>
<dbReference type="Proteomes" id="UP001408789">
    <property type="component" value="Unassembled WGS sequence"/>
</dbReference>
<organism evidence="1 2">
    <name type="scientific">Deinandra increscens subsp. villosa</name>
    <dbReference type="NCBI Taxonomy" id="3103831"/>
    <lineage>
        <taxon>Eukaryota</taxon>
        <taxon>Viridiplantae</taxon>
        <taxon>Streptophyta</taxon>
        <taxon>Embryophyta</taxon>
        <taxon>Tracheophyta</taxon>
        <taxon>Spermatophyta</taxon>
        <taxon>Magnoliopsida</taxon>
        <taxon>eudicotyledons</taxon>
        <taxon>Gunneridae</taxon>
        <taxon>Pentapetalae</taxon>
        <taxon>asterids</taxon>
        <taxon>campanulids</taxon>
        <taxon>Asterales</taxon>
        <taxon>Asteraceae</taxon>
        <taxon>Asteroideae</taxon>
        <taxon>Heliantheae alliance</taxon>
        <taxon>Madieae</taxon>
        <taxon>Madiinae</taxon>
        <taxon>Deinandra</taxon>
    </lineage>
</organism>
<comment type="caution">
    <text evidence="1">The sequence shown here is derived from an EMBL/GenBank/DDBJ whole genome shotgun (WGS) entry which is preliminary data.</text>
</comment>
<dbReference type="PANTHER" id="PTHR46890:SF50">
    <property type="entry name" value="RNA-DIRECTED DNA POLYMERASE, EUKARYOTA, REVERSE TRANSCRIPTASE ZINC-BINDING DOMAIN PROTEIN-RELATED"/>
    <property type="match status" value="1"/>
</dbReference>
<dbReference type="PANTHER" id="PTHR46890">
    <property type="entry name" value="NON-LTR RETROLELEMENT REVERSE TRANSCRIPTASE-LIKE PROTEIN-RELATED"/>
    <property type="match status" value="1"/>
</dbReference>
<evidence type="ECO:0008006" key="3">
    <source>
        <dbReference type="Google" id="ProtNLM"/>
    </source>
</evidence>
<reference evidence="1 2" key="1">
    <citation type="submission" date="2024-04" db="EMBL/GenBank/DDBJ databases">
        <title>The reference genome of an endangered Asteraceae, Deinandra increscens subsp. villosa, native to the Central Coast of California.</title>
        <authorList>
            <person name="Guilliams M."/>
            <person name="Hasenstab-Lehman K."/>
            <person name="Meyer R."/>
            <person name="Mcevoy S."/>
        </authorList>
    </citation>
    <scope>NUCLEOTIDE SEQUENCE [LARGE SCALE GENOMIC DNA]</scope>
    <source>
        <tissue evidence="1">Leaf</tissue>
    </source>
</reference>
<dbReference type="AlphaFoldDB" id="A0AAP0DBI4"/>
<dbReference type="InterPro" id="IPR052343">
    <property type="entry name" value="Retrotransposon-Effector_Assoc"/>
</dbReference>
<protein>
    <recommendedName>
        <fullName evidence="3">RNA-directed DNA polymerase, eukaryota, reverse transcriptase zinc-binding domain protein</fullName>
    </recommendedName>
</protein>